<evidence type="ECO:0000313" key="1">
    <source>
        <dbReference type="EMBL" id="CAD8552095.1"/>
    </source>
</evidence>
<dbReference type="AlphaFoldDB" id="A0A7S0JIW1"/>
<sequence>MLLGSVASASAQEAYWPVCYGGGFVATRSAVTRVDRSVWARIVLSLRRGENIEEGHYMERTWAALLTLPLQPEEERALACASRSAGTNTELGALVRCRCSDIRSCAAGSTMPPH</sequence>
<dbReference type="EMBL" id="HBER01054851">
    <property type="protein sequence ID" value="CAD8552095.1"/>
    <property type="molecule type" value="Transcribed_RNA"/>
</dbReference>
<accession>A0A7S0JIW1</accession>
<name>A0A7S0JIW1_9EUKA</name>
<protein>
    <submittedName>
        <fullName evidence="1">Uncharacterized protein</fullName>
    </submittedName>
</protein>
<proteinExistence type="predicted"/>
<gene>
    <name evidence="1" type="ORF">CLEP1334_LOCUS27385</name>
</gene>
<organism evidence="1">
    <name type="scientific">Calcidiscus leptoporus</name>
    <dbReference type="NCBI Taxonomy" id="127549"/>
    <lineage>
        <taxon>Eukaryota</taxon>
        <taxon>Haptista</taxon>
        <taxon>Haptophyta</taxon>
        <taxon>Prymnesiophyceae</taxon>
        <taxon>Coccolithales</taxon>
        <taxon>Calcidiscaceae</taxon>
        <taxon>Calcidiscus</taxon>
    </lineage>
</organism>
<reference evidence="1" key="1">
    <citation type="submission" date="2021-01" db="EMBL/GenBank/DDBJ databases">
        <authorList>
            <person name="Corre E."/>
            <person name="Pelletier E."/>
            <person name="Niang G."/>
            <person name="Scheremetjew M."/>
            <person name="Finn R."/>
            <person name="Kale V."/>
            <person name="Holt S."/>
            <person name="Cochrane G."/>
            <person name="Meng A."/>
            <person name="Brown T."/>
            <person name="Cohen L."/>
        </authorList>
    </citation>
    <scope>NUCLEOTIDE SEQUENCE</scope>
    <source>
        <strain evidence="1">RCC1130</strain>
    </source>
</reference>